<proteinExistence type="predicted"/>
<evidence type="ECO:0000313" key="1">
    <source>
        <dbReference type="EMBL" id="MBB5715123.1"/>
    </source>
</evidence>
<dbReference type="AlphaFoldDB" id="A0A7W9BDR5"/>
<evidence type="ECO:0000313" key="2">
    <source>
        <dbReference type="Proteomes" id="UP000546200"/>
    </source>
</evidence>
<gene>
    <name evidence="1" type="ORF">FHS94_001964</name>
</gene>
<reference evidence="1 2" key="1">
    <citation type="submission" date="2020-08" db="EMBL/GenBank/DDBJ databases">
        <title>Genomic Encyclopedia of Type Strains, Phase IV (KMG-IV): sequencing the most valuable type-strain genomes for metagenomic binning, comparative biology and taxonomic classification.</title>
        <authorList>
            <person name="Goeker M."/>
        </authorList>
    </citation>
    <scope>NUCLEOTIDE SEQUENCE [LARGE SCALE GENOMIC DNA]</scope>
    <source>
        <strain evidence="1 2">DSM 100044</strain>
    </source>
</reference>
<dbReference type="Proteomes" id="UP000546200">
    <property type="component" value="Unassembled WGS sequence"/>
</dbReference>
<name>A0A7W9BDR5_9SPHN</name>
<sequence length="55" mass="5656">MSVRASVAARYCVVALAGRVAADFPNALTPATSPPALQPIWGAGWFLFGDKPAAP</sequence>
<comment type="caution">
    <text evidence="1">The sequence shown here is derived from an EMBL/GenBank/DDBJ whole genome shotgun (WGS) entry which is preliminary data.</text>
</comment>
<protein>
    <submittedName>
        <fullName evidence="1">Uncharacterized protein</fullName>
    </submittedName>
</protein>
<organism evidence="1 2">
    <name type="scientific">Sphingomonas aerophila</name>
    <dbReference type="NCBI Taxonomy" id="1344948"/>
    <lineage>
        <taxon>Bacteria</taxon>
        <taxon>Pseudomonadati</taxon>
        <taxon>Pseudomonadota</taxon>
        <taxon>Alphaproteobacteria</taxon>
        <taxon>Sphingomonadales</taxon>
        <taxon>Sphingomonadaceae</taxon>
        <taxon>Sphingomonas</taxon>
    </lineage>
</organism>
<accession>A0A7W9BDR5</accession>
<dbReference type="EMBL" id="JACIJK010000005">
    <property type="protein sequence ID" value="MBB5715123.1"/>
    <property type="molecule type" value="Genomic_DNA"/>
</dbReference>
<keyword evidence="2" id="KW-1185">Reference proteome</keyword>
<dbReference type="RefSeq" id="WP_184057123.1">
    <property type="nucleotide sequence ID" value="NZ_JACIJK010000005.1"/>
</dbReference>